<dbReference type="Proteomes" id="UP001148737">
    <property type="component" value="Unassembled WGS sequence"/>
</dbReference>
<gene>
    <name evidence="1" type="ORF">NLG97_g2016</name>
</gene>
<keyword evidence="2" id="KW-1185">Reference proteome</keyword>
<accession>A0ACC1R5D5</accession>
<name>A0ACC1R5D5_9HYPO</name>
<evidence type="ECO:0000313" key="2">
    <source>
        <dbReference type="Proteomes" id="UP001148737"/>
    </source>
</evidence>
<reference evidence="1" key="1">
    <citation type="submission" date="2022-07" db="EMBL/GenBank/DDBJ databases">
        <title>Genome Sequence of Lecanicillium saksenae.</title>
        <authorList>
            <person name="Buettner E."/>
        </authorList>
    </citation>
    <scope>NUCLEOTIDE SEQUENCE</scope>
    <source>
        <strain evidence="1">VT-O1</strain>
    </source>
</reference>
<sequence>MDTPRRRSKIIPKTHQTVSQETTPDVCKALVAQGHQHARPSTKRQSGEKVAFLRHWYYELRLLYNMRLSCTSLKFIILNSTHNRTTSFSTNSKAYQLKNKTSSTTDLSTFKMQPQTIVYLAAFLAIQAKALPTAGGATVARATGNEEWKFDSSSKAVQARADEHEDWKFDSSSKAVQARADEHEDWKFDSSSKAVQARAPKPEDWRFLTTGNAVPVAAN</sequence>
<dbReference type="EMBL" id="JANAKD010000122">
    <property type="protein sequence ID" value="KAJ3497283.1"/>
    <property type="molecule type" value="Genomic_DNA"/>
</dbReference>
<evidence type="ECO:0000313" key="1">
    <source>
        <dbReference type="EMBL" id="KAJ3497283.1"/>
    </source>
</evidence>
<comment type="caution">
    <text evidence="1">The sequence shown here is derived from an EMBL/GenBank/DDBJ whole genome shotgun (WGS) entry which is preliminary data.</text>
</comment>
<proteinExistence type="predicted"/>
<protein>
    <submittedName>
        <fullName evidence="1">Uncharacterized protein</fullName>
    </submittedName>
</protein>
<organism evidence="1 2">
    <name type="scientific">Lecanicillium saksenae</name>
    <dbReference type="NCBI Taxonomy" id="468837"/>
    <lineage>
        <taxon>Eukaryota</taxon>
        <taxon>Fungi</taxon>
        <taxon>Dikarya</taxon>
        <taxon>Ascomycota</taxon>
        <taxon>Pezizomycotina</taxon>
        <taxon>Sordariomycetes</taxon>
        <taxon>Hypocreomycetidae</taxon>
        <taxon>Hypocreales</taxon>
        <taxon>Cordycipitaceae</taxon>
        <taxon>Lecanicillium</taxon>
    </lineage>
</organism>